<sequence>IYCNISNMLHVLFAVVLILPAFQVEGERHRMGTFPDPCYRKFYGGADIWCRLNGHGGFQGFDSSGCVVRCSDGTNNLLLPETVCRLGSPPCKIGNEDAVSTWKRNLEKRKQDLLNAWCHCRKCY</sequence>
<accession>V5HS68</accession>
<dbReference type="EMBL" id="GANP01005656">
    <property type="protein sequence ID" value="JAB78812.1"/>
    <property type="molecule type" value="mRNA"/>
</dbReference>
<evidence type="ECO:0000313" key="2">
    <source>
        <dbReference type="EMBL" id="JAB78812.1"/>
    </source>
</evidence>
<proteinExistence type="evidence at transcript level"/>
<dbReference type="AlphaFoldDB" id="V5HS68"/>
<feature type="chain" id="PRO_5004735784" evidence="1">
    <location>
        <begin position="27"/>
        <end position="124"/>
    </location>
</feature>
<keyword evidence="1" id="KW-0732">Signal</keyword>
<evidence type="ECO:0000256" key="1">
    <source>
        <dbReference type="SAM" id="SignalP"/>
    </source>
</evidence>
<feature type="signal peptide" evidence="1">
    <location>
        <begin position="1"/>
        <end position="26"/>
    </location>
</feature>
<organism evidence="2">
    <name type="scientific">Ixodes ricinus</name>
    <name type="common">Common tick</name>
    <name type="synonym">Acarus ricinus</name>
    <dbReference type="NCBI Taxonomy" id="34613"/>
    <lineage>
        <taxon>Eukaryota</taxon>
        <taxon>Metazoa</taxon>
        <taxon>Ecdysozoa</taxon>
        <taxon>Arthropoda</taxon>
        <taxon>Chelicerata</taxon>
        <taxon>Arachnida</taxon>
        <taxon>Acari</taxon>
        <taxon>Parasitiformes</taxon>
        <taxon>Ixodida</taxon>
        <taxon>Ixodoidea</taxon>
        <taxon>Ixodidae</taxon>
        <taxon>Ixodinae</taxon>
        <taxon>Ixodes</taxon>
    </lineage>
</organism>
<protein>
    <submittedName>
        <fullName evidence="2">Putative secreted protein</fullName>
    </submittedName>
</protein>
<feature type="non-terminal residue" evidence="2">
    <location>
        <position position="1"/>
    </location>
</feature>
<name>V5HS68_IXORI</name>
<reference evidence="2" key="1">
    <citation type="journal article" date="2015" name="Sci. Rep.">
        <title>Tissue- and time-dependent transcription in Ixodes ricinus salivary glands and midguts when blood feeding on the vertebrate host.</title>
        <authorList>
            <person name="Kotsyfakis M."/>
            <person name="Schwarz A."/>
            <person name="Erhart J."/>
            <person name="Ribeiro J.M."/>
        </authorList>
    </citation>
    <scope>NUCLEOTIDE SEQUENCE</scope>
    <source>
        <tissue evidence="2">Salivary gland and midgut</tissue>
    </source>
</reference>